<dbReference type="GO" id="GO:0030117">
    <property type="term" value="C:membrane coat"/>
    <property type="evidence" value="ECO:0007669"/>
    <property type="project" value="InterPro"/>
</dbReference>
<feature type="domain" description="AP complex mu/sigma subunit" evidence="7">
    <location>
        <begin position="10"/>
        <end position="98"/>
    </location>
</feature>
<dbReference type="PROSITE" id="PS00989">
    <property type="entry name" value="CLAT_ADAPTOR_S"/>
    <property type="match status" value="1"/>
</dbReference>
<dbReference type="InterPro" id="IPR022775">
    <property type="entry name" value="AP_mu_sigma_su"/>
</dbReference>
<dbReference type="EMBL" id="SPHZ02000009">
    <property type="protein sequence ID" value="KAF0899199.1"/>
    <property type="molecule type" value="Genomic_DNA"/>
</dbReference>
<sequence length="327" mass="36818">MVRKVWFSCFQLQGVKLVYKHLATLYFVFVFDSSENELAVLDLVQVFVETLDRCFKNVCELDIVFNFNKLHTILDEMILGGQVIETSSEQIMRSVEEIARGVRGLEPLLRPALMSDLHGLSMRQDPTSAEVVGRLKDDGDFDALRRAIIRKVKDNEVLRSNIITEVKQSMVINEDGSEKLKLKDLSDAIYQDIGSKIMGQISDELWSVIQSYETDIRGTVEAVYNRMMNPEQQQLSPSKKLKRNAKEEQISPVKASISVAVQLEDDDPEEPPGFGLSDHQRNNIIAPQQPSNTENHNQVKPNEGEPKAVSCPGDDDEEDPDVPPGFG</sequence>
<dbReference type="OrthoDB" id="784699at2759"/>
<keyword evidence="3" id="KW-0813">Transport</keyword>
<evidence type="ECO:0000256" key="2">
    <source>
        <dbReference type="ARBA" id="ARBA00006972"/>
    </source>
</evidence>
<organism evidence="8 9">
    <name type="scientific">Oryza meyeriana var. granulata</name>
    <dbReference type="NCBI Taxonomy" id="110450"/>
    <lineage>
        <taxon>Eukaryota</taxon>
        <taxon>Viridiplantae</taxon>
        <taxon>Streptophyta</taxon>
        <taxon>Embryophyta</taxon>
        <taxon>Tracheophyta</taxon>
        <taxon>Spermatophyta</taxon>
        <taxon>Magnoliopsida</taxon>
        <taxon>Liliopsida</taxon>
        <taxon>Poales</taxon>
        <taxon>Poaceae</taxon>
        <taxon>BOP clade</taxon>
        <taxon>Oryzoideae</taxon>
        <taxon>Oryzeae</taxon>
        <taxon>Oryzinae</taxon>
        <taxon>Oryza</taxon>
        <taxon>Oryza meyeriana</taxon>
    </lineage>
</organism>
<dbReference type="PANTHER" id="PTHR34356">
    <property type="entry name" value="ANTIGENIC HEAT-STABLE PROTEIN"/>
    <property type="match status" value="1"/>
</dbReference>
<evidence type="ECO:0000256" key="1">
    <source>
        <dbReference type="ARBA" id="ARBA00004308"/>
    </source>
</evidence>
<dbReference type="InterPro" id="IPR011012">
    <property type="entry name" value="Longin-like_dom_sf"/>
</dbReference>
<dbReference type="EMBL" id="SPHZ02000009">
    <property type="protein sequence ID" value="KAF0899196.1"/>
    <property type="molecule type" value="Genomic_DNA"/>
</dbReference>
<accession>A0A6G1CGB4</accession>
<dbReference type="Pfam" id="PF01217">
    <property type="entry name" value="Clat_adaptor_s"/>
    <property type="match status" value="1"/>
</dbReference>
<dbReference type="GO" id="GO:0006886">
    <property type="term" value="P:intracellular protein transport"/>
    <property type="evidence" value="ECO:0007669"/>
    <property type="project" value="InterPro"/>
</dbReference>
<comment type="caution">
    <text evidence="8">The sequence shown here is derived from an EMBL/GenBank/DDBJ whole genome shotgun (WGS) entry which is preliminary data.</text>
</comment>
<dbReference type="Gene3D" id="3.30.450.60">
    <property type="match status" value="1"/>
</dbReference>
<evidence type="ECO:0000256" key="4">
    <source>
        <dbReference type="ARBA" id="ARBA00022927"/>
    </source>
</evidence>
<protein>
    <recommendedName>
        <fullName evidence="7">AP complex mu/sigma subunit domain-containing protein</fullName>
    </recommendedName>
</protein>
<evidence type="ECO:0000256" key="5">
    <source>
        <dbReference type="ARBA" id="ARBA00023136"/>
    </source>
</evidence>
<name>A0A6G1CGB4_9ORYZ</name>
<dbReference type="Proteomes" id="UP000479710">
    <property type="component" value="Unassembled WGS sequence"/>
</dbReference>
<dbReference type="InterPro" id="IPR000804">
    <property type="entry name" value="Clathrin_sm-chain_CS"/>
</dbReference>
<evidence type="ECO:0000259" key="7">
    <source>
        <dbReference type="Pfam" id="PF01217"/>
    </source>
</evidence>
<dbReference type="GO" id="GO:0016192">
    <property type="term" value="P:vesicle-mediated transport"/>
    <property type="evidence" value="ECO:0007669"/>
    <property type="project" value="InterPro"/>
</dbReference>
<reference evidence="8 9" key="1">
    <citation type="submission" date="2019-11" db="EMBL/GenBank/DDBJ databases">
        <title>Whole genome sequence of Oryza granulata.</title>
        <authorList>
            <person name="Li W."/>
        </authorList>
    </citation>
    <scope>NUCLEOTIDE SEQUENCE [LARGE SCALE GENOMIC DNA]</scope>
    <source>
        <strain evidence="9">cv. Menghai</strain>
        <tissue evidence="8">Leaf</tissue>
    </source>
</reference>
<proteinExistence type="inferred from homology"/>
<keyword evidence="9" id="KW-1185">Reference proteome</keyword>
<feature type="compositionally biased region" description="Polar residues" evidence="6">
    <location>
        <begin position="282"/>
        <end position="300"/>
    </location>
</feature>
<dbReference type="AlphaFoldDB" id="A0A6G1CGB4"/>
<comment type="subcellular location">
    <subcellularLocation>
        <location evidence="1">Endomembrane system</location>
    </subcellularLocation>
</comment>
<comment type="similarity">
    <text evidence="2">Belongs to the adaptor complexes small subunit family.</text>
</comment>
<dbReference type="PANTHER" id="PTHR34356:SF3">
    <property type="entry name" value="EXPRESSED PROTEIN"/>
    <property type="match status" value="1"/>
</dbReference>
<evidence type="ECO:0000313" key="8">
    <source>
        <dbReference type="EMBL" id="KAF0899196.1"/>
    </source>
</evidence>
<gene>
    <name evidence="8" type="ORF">E2562_015561</name>
</gene>
<dbReference type="GO" id="GO:0012505">
    <property type="term" value="C:endomembrane system"/>
    <property type="evidence" value="ECO:0007669"/>
    <property type="project" value="UniProtKB-SubCell"/>
</dbReference>
<keyword evidence="4" id="KW-0653">Protein transport</keyword>
<evidence type="ECO:0000313" key="9">
    <source>
        <dbReference type="Proteomes" id="UP000479710"/>
    </source>
</evidence>
<evidence type="ECO:0000256" key="6">
    <source>
        <dbReference type="SAM" id="MobiDB-lite"/>
    </source>
</evidence>
<dbReference type="SUPFAM" id="SSF64356">
    <property type="entry name" value="SNARE-like"/>
    <property type="match status" value="1"/>
</dbReference>
<feature type="region of interest" description="Disordered" evidence="6">
    <location>
        <begin position="265"/>
        <end position="327"/>
    </location>
</feature>
<feature type="region of interest" description="Disordered" evidence="6">
    <location>
        <begin position="229"/>
        <end position="253"/>
    </location>
</feature>
<evidence type="ECO:0000256" key="3">
    <source>
        <dbReference type="ARBA" id="ARBA00022448"/>
    </source>
</evidence>
<keyword evidence="5" id="KW-0472">Membrane</keyword>